<evidence type="ECO:0000313" key="3">
    <source>
        <dbReference type="Proteomes" id="UP000317715"/>
    </source>
</evidence>
<evidence type="ECO:0008006" key="4">
    <source>
        <dbReference type="Google" id="ProtNLM"/>
    </source>
</evidence>
<organism evidence="2 3">
    <name type="scientific">Paenarthrobacter aurescens</name>
    <name type="common">Arthrobacter aurescens</name>
    <dbReference type="NCBI Taxonomy" id="43663"/>
    <lineage>
        <taxon>Bacteria</taxon>
        <taxon>Bacillati</taxon>
        <taxon>Actinomycetota</taxon>
        <taxon>Actinomycetes</taxon>
        <taxon>Micrococcales</taxon>
        <taxon>Micrococcaceae</taxon>
        <taxon>Paenarthrobacter</taxon>
    </lineage>
</organism>
<sequence>MISRRKVAKGAAWSLPVIAAAVAAPAASASVLPPACPGCFEPGAIPLPFTSQVIVSNKSGTLAIVSALNVDSSGCDVSLFQPAYTAIMTSATLTMSDGTTYNSTAGLGTGVGTFGSISAFNMNAIFTGINFPVGGSIVSGYPVTPTKLCVNFTMVLVGLPNLLQFQCPVTLCWDIRTTATGIVAPIPLLNSGAGTLNFTGFLSPA</sequence>
<dbReference type="PROSITE" id="PS51318">
    <property type="entry name" value="TAT"/>
    <property type="match status" value="1"/>
</dbReference>
<reference evidence="2 3" key="1">
    <citation type="submission" date="2019-06" db="EMBL/GenBank/DDBJ databases">
        <title>Whole genome shotgun sequence of Paenarthrobacter aurescens NBRC 12136.</title>
        <authorList>
            <person name="Hosoyama A."/>
            <person name="Uohara A."/>
            <person name="Ohji S."/>
            <person name="Ichikawa N."/>
        </authorList>
    </citation>
    <scope>NUCLEOTIDE SEQUENCE [LARGE SCALE GENOMIC DNA]</scope>
    <source>
        <strain evidence="2 3">NBRC 12136</strain>
    </source>
</reference>
<keyword evidence="1" id="KW-0732">Signal</keyword>
<dbReference type="EMBL" id="BJMD01000007">
    <property type="protein sequence ID" value="GEB18569.1"/>
    <property type="molecule type" value="Genomic_DNA"/>
</dbReference>
<protein>
    <recommendedName>
        <fullName evidence="4">Secreted protein</fullName>
    </recommendedName>
</protein>
<evidence type="ECO:0000313" key="2">
    <source>
        <dbReference type="EMBL" id="GEB18569.1"/>
    </source>
</evidence>
<dbReference type="Proteomes" id="UP000317715">
    <property type="component" value="Unassembled WGS sequence"/>
</dbReference>
<keyword evidence="3" id="KW-1185">Reference proteome</keyword>
<feature type="signal peptide" evidence="1">
    <location>
        <begin position="1"/>
        <end position="29"/>
    </location>
</feature>
<accession>A0A4Y3NIL8</accession>
<feature type="chain" id="PRO_5021481598" description="Secreted protein" evidence="1">
    <location>
        <begin position="30"/>
        <end position="205"/>
    </location>
</feature>
<dbReference type="InterPro" id="IPR006311">
    <property type="entry name" value="TAT_signal"/>
</dbReference>
<name>A0A4Y3NIL8_PAEAU</name>
<dbReference type="RefSeq" id="WP_170224881.1">
    <property type="nucleotide sequence ID" value="NZ_BAAAWK010000001.1"/>
</dbReference>
<comment type="caution">
    <text evidence="2">The sequence shown here is derived from an EMBL/GenBank/DDBJ whole genome shotgun (WGS) entry which is preliminary data.</text>
</comment>
<evidence type="ECO:0000256" key="1">
    <source>
        <dbReference type="SAM" id="SignalP"/>
    </source>
</evidence>
<gene>
    <name evidence="2" type="ORF">AAU01_13240</name>
</gene>
<dbReference type="AlphaFoldDB" id="A0A4Y3NIL8"/>
<proteinExistence type="predicted"/>
<dbReference type="GeneID" id="97299095"/>